<feature type="non-terminal residue" evidence="2">
    <location>
        <position position="56"/>
    </location>
</feature>
<evidence type="ECO:0000313" key="2">
    <source>
        <dbReference type="EMBL" id="CAA9241561.1"/>
    </source>
</evidence>
<name>A0A6J4I6D1_9PROT</name>
<organism evidence="2">
    <name type="scientific">uncultured Acetobacteraceae bacterium</name>
    <dbReference type="NCBI Taxonomy" id="169975"/>
    <lineage>
        <taxon>Bacteria</taxon>
        <taxon>Pseudomonadati</taxon>
        <taxon>Pseudomonadota</taxon>
        <taxon>Alphaproteobacteria</taxon>
        <taxon>Acetobacterales</taxon>
        <taxon>Acetobacteraceae</taxon>
        <taxon>environmental samples</taxon>
    </lineage>
</organism>
<protein>
    <submittedName>
        <fullName evidence="2">Uncharacterized protein</fullName>
    </submittedName>
</protein>
<dbReference type="EMBL" id="CADCTG010000142">
    <property type="protein sequence ID" value="CAA9241561.1"/>
    <property type="molecule type" value="Genomic_DNA"/>
</dbReference>
<feature type="non-terminal residue" evidence="2">
    <location>
        <position position="1"/>
    </location>
</feature>
<sequence length="56" mass="6022">CPETLPPGDGVGHAGLEWAGFARPLAHGHSDGLNQRPDRPPGRRPVRNARMSRGQD</sequence>
<reference evidence="2" key="1">
    <citation type="submission" date="2020-02" db="EMBL/GenBank/DDBJ databases">
        <authorList>
            <person name="Meier V. D."/>
        </authorList>
    </citation>
    <scope>NUCLEOTIDE SEQUENCE</scope>
    <source>
        <strain evidence="2">AVDCRST_MAG08</strain>
    </source>
</reference>
<evidence type="ECO:0000256" key="1">
    <source>
        <dbReference type="SAM" id="MobiDB-lite"/>
    </source>
</evidence>
<proteinExistence type="predicted"/>
<gene>
    <name evidence="2" type="ORF">AVDCRST_MAG08-1646</name>
</gene>
<dbReference type="AlphaFoldDB" id="A0A6J4I6D1"/>
<feature type="region of interest" description="Disordered" evidence="1">
    <location>
        <begin position="22"/>
        <end position="56"/>
    </location>
</feature>
<accession>A0A6J4I6D1</accession>